<gene>
    <name evidence="2" type="ORF">NDI37_11010</name>
</gene>
<sequence length="205" mass="22143">MAAKYYKGPVTGYYGKLTQAAVKRFQAANGLAADGIAGTQTLAALKRHMEGGKNTKTKQSEGLSVSVRGLRIGDRGSEVIEAQQRLKAAGFYKGPIDGKYGGQTARAVKRFQVERGLRVDGIVGKETWFAAGYLGSSNSPYLVVVIPESGETLLQVRQYVSNAYPKDSRQDADIYAGTFPNPSSAEGQAEMLRSRGLQARVVYLR</sequence>
<feature type="domain" description="Peptidoglycan binding-like" evidence="1">
    <location>
        <begin position="75"/>
        <end position="128"/>
    </location>
</feature>
<evidence type="ECO:0000313" key="3">
    <source>
        <dbReference type="Proteomes" id="UP001442494"/>
    </source>
</evidence>
<reference evidence="2 3" key="1">
    <citation type="submission" date="2022-04" db="EMBL/GenBank/DDBJ databases">
        <title>Positive selection, recombination, and allopatry shape intraspecific diversity of widespread and dominant cyanobacteria.</title>
        <authorList>
            <person name="Wei J."/>
            <person name="Shu W."/>
            <person name="Hu C."/>
        </authorList>
    </citation>
    <scope>NUCLEOTIDE SEQUENCE [LARGE SCALE GENOMIC DNA]</scope>
    <source>
        <strain evidence="2 3">GB2-A5</strain>
    </source>
</reference>
<accession>A0ABV0JNN0</accession>
<dbReference type="EMBL" id="JAMPKK010000020">
    <property type="protein sequence ID" value="MEP0864998.1"/>
    <property type="molecule type" value="Genomic_DNA"/>
</dbReference>
<dbReference type="SUPFAM" id="SSF47090">
    <property type="entry name" value="PGBD-like"/>
    <property type="match status" value="2"/>
</dbReference>
<name>A0ABV0JNN0_9CYAN</name>
<dbReference type="InterPro" id="IPR036366">
    <property type="entry name" value="PGBDSf"/>
</dbReference>
<protein>
    <submittedName>
        <fullName evidence="2">Peptidoglycan-binding protein</fullName>
    </submittedName>
</protein>
<dbReference type="InterPro" id="IPR002477">
    <property type="entry name" value="Peptidoglycan-bd-like"/>
</dbReference>
<dbReference type="Proteomes" id="UP001442494">
    <property type="component" value="Unassembled WGS sequence"/>
</dbReference>
<organism evidence="2 3">
    <name type="scientific">Funiculus sociatus GB2-A5</name>
    <dbReference type="NCBI Taxonomy" id="2933946"/>
    <lineage>
        <taxon>Bacteria</taxon>
        <taxon>Bacillati</taxon>
        <taxon>Cyanobacteriota</taxon>
        <taxon>Cyanophyceae</taxon>
        <taxon>Coleofasciculales</taxon>
        <taxon>Coleofasciculaceae</taxon>
        <taxon>Funiculus</taxon>
    </lineage>
</organism>
<feature type="domain" description="Peptidoglycan binding-like" evidence="1">
    <location>
        <begin position="3"/>
        <end position="45"/>
    </location>
</feature>
<keyword evidence="3" id="KW-1185">Reference proteome</keyword>
<dbReference type="InterPro" id="IPR036365">
    <property type="entry name" value="PGBD-like_sf"/>
</dbReference>
<proteinExistence type="predicted"/>
<evidence type="ECO:0000313" key="2">
    <source>
        <dbReference type="EMBL" id="MEP0864998.1"/>
    </source>
</evidence>
<dbReference type="Pfam" id="PF01471">
    <property type="entry name" value="PG_binding_1"/>
    <property type="match status" value="2"/>
</dbReference>
<dbReference type="Gene3D" id="1.10.101.10">
    <property type="entry name" value="PGBD-like superfamily/PGBD"/>
    <property type="match status" value="2"/>
</dbReference>
<evidence type="ECO:0000259" key="1">
    <source>
        <dbReference type="Pfam" id="PF01471"/>
    </source>
</evidence>
<comment type="caution">
    <text evidence="2">The sequence shown here is derived from an EMBL/GenBank/DDBJ whole genome shotgun (WGS) entry which is preliminary data.</text>
</comment>